<dbReference type="GO" id="GO:0031146">
    <property type="term" value="P:SCF-dependent proteasomal ubiquitin-dependent protein catabolic process"/>
    <property type="evidence" value="ECO:0007669"/>
    <property type="project" value="TreeGrafter"/>
</dbReference>
<evidence type="ECO:0000259" key="2">
    <source>
        <dbReference type="Pfam" id="PF12937"/>
    </source>
</evidence>
<dbReference type="CDD" id="cd09917">
    <property type="entry name" value="F-box_SF"/>
    <property type="match status" value="1"/>
</dbReference>
<proteinExistence type="predicted"/>
<dbReference type="RefSeq" id="XP_014180429.1">
    <property type="nucleotide sequence ID" value="XM_014324954.1"/>
</dbReference>
<dbReference type="SUPFAM" id="SSF81383">
    <property type="entry name" value="F-box domain"/>
    <property type="match status" value="1"/>
</dbReference>
<dbReference type="GeneID" id="25985460"/>
<feature type="domain" description="F-box" evidence="2">
    <location>
        <begin position="95"/>
        <end position="130"/>
    </location>
</feature>
<feature type="region of interest" description="Disordered" evidence="1">
    <location>
        <begin position="1"/>
        <end position="47"/>
    </location>
</feature>
<organism evidence="3 4">
    <name type="scientific">Trichosporon asahii var. asahii (strain ATCC 90039 / CBS 2479 / JCM 2466 / KCTC 7840 / NBRC 103889/ NCYC 2677 / UAMH 7654)</name>
    <name type="common">Yeast</name>
    <dbReference type="NCBI Taxonomy" id="1186058"/>
    <lineage>
        <taxon>Eukaryota</taxon>
        <taxon>Fungi</taxon>
        <taxon>Dikarya</taxon>
        <taxon>Basidiomycota</taxon>
        <taxon>Agaricomycotina</taxon>
        <taxon>Tremellomycetes</taxon>
        <taxon>Trichosporonales</taxon>
        <taxon>Trichosporonaceae</taxon>
        <taxon>Trichosporon</taxon>
    </lineage>
</organism>
<dbReference type="PANTHER" id="PTHR13318">
    <property type="entry name" value="PARTNER OF PAIRED, ISOFORM B-RELATED"/>
    <property type="match status" value="1"/>
</dbReference>
<feature type="compositionally biased region" description="Polar residues" evidence="1">
    <location>
        <begin position="17"/>
        <end position="35"/>
    </location>
</feature>
<evidence type="ECO:0000313" key="3">
    <source>
        <dbReference type="EMBL" id="EJT48957.1"/>
    </source>
</evidence>
<reference evidence="3 4" key="1">
    <citation type="journal article" date="2012" name="Eukaryot. Cell">
        <title>Draft genome sequence of CBS 2479, the standard type strain of Trichosporon asahii.</title>
        <authorList>
            <person name="Yang R.Y."/>
            <person name="Li H.T."/>
            <person name="Zhu H."/>
            <person name="Zhou G.P."/>
            <person name="Wang M."/>
            <person name="Wang L."/>
        </authorList>
    </citation>
    <scope>NUCLEOTIDE SEQUENCE [LARGE SCALE GENOMIC DNA]</scope>
    <source>
        <strain evidence="4">ATCC 90039 / CBS 2479 / JCM 2466 / KCTC 7840 / NCYC 2677 / UAMH 7654</strain>
    </source>
</reference>
<keyword evidence="3" id="KW-0436">Ligase</keyword>
<dbReference type="Proteomes" id="UP000002748">
    <property type="component" value="Unassembled WGS sequence"/>
</dbReference>
<dbReference type="OrthoDB" id="10257471at2759"/>
<dbReference type="AlphaFoldDB" id="J6F1C4"/>
<feature type="compositionally biased region" description="Low complexity" evidence="1">
    <location>
        <begin position="36"/>
        <end position="47"/>
    </location>
</feature>
<dbReference type="GO" id="GO:0016874">
    <property type="term" value="F:ligase activity"/>
    <property type="evidence" value="ECO:0007669"/>
    <property type="project" value="UniProtKB-KW"/>
</dbReference>
<accession>J6F1C4</accession>
<dbReference type="InterPro" id="IPR006553">
    <property type="entry name" value="Leu-rich_rpt_Cys-con_subtyp"/>
</dbReference>
<protein>
    <submittedName>
        <fullName evidence="3">Ubiquitin-protein ligase</fullName>
    </submittedName>
</protein>
<dbReference type="InterPro" id="IPR001810">
    <property type="entry name" value="F-box_dom"/>
</dbReference>
<dbReference type="SMART" id="SM00367">
    <property type="entry name" value="LRR_CC"/>
    <property type="match status" value="5"/>
</dbReference>
<gene>
    <name evidence="3" type="ORF">A1Q1_01946</name>
</gene>
<dbReference type="VEuPathDB" id="FungiDB:A1Q1_01946"/>
<dbReference type="InterPro" id="IPR032675">
    <property type="entry name" value="LRR_dom_sf"/>
</dbReference>
<sequence length="488" mass="53656">MNVSDPRELTRVEDFSGWSSSELSTPLQKSRTLNESQSPARSSSLTSLSDIDGLEHALGDLKTWVQEDTKLSELAESLPAEILAQVRVSWVRANVEILQHVSPKDLVSAMLVSKSWCFAAFHLLWQKPALSSITQFADFVRVITSPSPLLPYALTVRRLSFNGFSKHLSDRLFRDIVACKNLERVTMPGATNLSSSALCEVFANLEELVAIDLSGVTAVDDSVVSTIAAKCRRVQGLNLSRCNKVGDEGLLAIARNLRMLRRNLAQNAVPDLDLAAAADEDGLYDIIGAYPWYFLDVPSPKAMWRTSSRPKGVSLGQIRPFCKSFEQLRVVDLTSCLGLGDDSVEHLVNNAPQLRNLTLAKCSNLTDASIDSITRLGKHLHHLHLGHVSNVHHEEILTADCSLLGDVSVVALATYLPKLRRIGLVKSLAQRSATLERVHLSYCEKITVPAVAYLLNRLPHLTHLSVTGIAAFRTPELQQFCRTAPEVG</sequence>
<dbReference type="InterPro" id="IPR036047">
    <property type="entry name" value="F-box-like_dom_sf"/>
</dbReference>
<dbReference type="Gene3D" id="3.80.10.10">
    <property type="entry name" value="Ribonuclease Inhibitor"/>
    <property type="match status" value="2"/>
</dbReference>
<dbReference type="GO" id="GO:0019005">
    <property type="term" value="C:SCF ubiquitin ligase complex"/>
    <property type="evidence" value="ECO:0007669"/>
    <property type="project" value="TreeGrafter"/>
</dbReference>
<name>J6F1C4_TRIAS</name>
<comment type="caution">
    <text evidence="3">The sequence shown here is derived from an EMBL/GenBank/DDBJ whole genome shotgun (WGS) entry which is preliminary data.</text>
</comment>
<evidence type="ECO:0000256" key="1">
    <source>
        <dbReference type="SAM" id="MobiDB-lite"/>
    </source>
</evidence>
<feature type="compositionally biased region" description="Basic and acidic residues" evidence="1">
    <location>
        <begin position="1"/>
        <end position="14"/>
    </location>
</feature>
<dbReference type="HOGENOM" id="CLU_010840_2_1_1"/>
<dbReference type="KEGG" id="tasa:A1Q1_01946"/>
<dbReference type="SUPFAM" id="SSF52047">
    <property type="entry name" value="RNI-like"/>
    <property type="match status" value="1"/>
</dbReference>
<dbReference type="EMBL" id="ALBS01000183">
    <property type="protein sequence ID" value="EJT48957.1"/>
    <property type="molecule type" value="Genomic_DNA"/>
</dbReference>
<evidence type="ECO:0000313" key="4">
    <source>
        <dbReference type="Proteomes" id="UP000002748"/>
    </source>
</evidence>
<dbReference type="Pfam" id="PF12937">
    <property type="entry name" value="F-box-like"/>
    <property type="match status" value="1"/>
</dbReference>